<evidence type="ECO:0000256" key="1">
    <source>
        <dbReference type="ARBA" id="ARBA00004442"/>
    </source>
</evidence>
<dbReference type="Proteomes" id="UP000035900">
    <property type="component" value="Unassembled WGS sequence"/>
</dbReference>
<dbReference type="GO" id="GO:0015288">
    <property type="term" value="F:porin activity"/>
    <property type="evidence" value="ECO:0007669"/>
    <property type="project" value="TreeGrafter"/>
</dbReference>
<evidence type="ECO:0000313" key="11">
    <source>
        <dbReference type="Proteomes" id="UP000035900"/>
    </source>
</evidence>
<protein>
    <submittedName>
        <fullName evidence="10">Transporter</fullName>
    </submittedName>
</protein>
<keyword evidence="7" id="KW-0998">Cell outer membrane</keyword>
<dbReference type="InterPro" id="IPR003423">
    <property type="entry name" value="OMP_efflux"/>
</dbReference>
<keyword evidence="6" id="KW-0472">Membrane</keyword>
<evidence type="ECO:0000256" key="9">
    <source>
        <dbReference type="SAM" id="SignalP"/>
    </source>
</evidence>
<dbReference type="GO" id="GO:0015562">
    <property type="term" value="F:efflux transmembrane transporter activity"/>
    <property type="evidence" value="ECO:0007669"/>
    <property type="project" value="InterPro"/>
</dbReference>
<dbReference type="InterPro" id="IPR051906">
    <property type="entry name" value="TolC-like"/>
</dbReference>
<feature type="signal peptide" evidence="9">
    <location>
        <begin position="1"/>
        <end position="19"/>
    </location>
</feature>
<dbReference type="Pfam" id="PF02321">
    <property type="entry name" value="OEP"/>
    <property type="match status" value="1"/>
</dbReference>
<dbReference type="OrthoDB" id="13803at2"/>
<dbReference type="SUPFAM" id="SSF56954">
    <property type="entry name" value="Outer membrane efflux proteins (OEP)"/>
    <property type="match status" value="1"/>
</dbReference>
<comment type="subcellular location">
    <subcellularLocation>
        <location evidence="1">Cell outer membrane</location>
    </subcellularLocation>
</comment>
<name>A0A0J7IXR2_9FLAO</name>
<dbReference type="AlphaFoldDB" id="A0A0J7IXR2"/>
<gene>
    <name evidence="10" type="ORF">ACM44_11615</name>
</gene>
<evidence type="ECO:0000256" key="2">
    <source>
        <dbReference type="ARBA" id="ARBA00007613"/>
    </source>
</evidence>
<dbReference type="EMBL" id="LFNG01000016">
    <property type="protein sequence ID" value="KMQ70606.1"/>
    <property type="molecule type" value="Genomic_DNA"/>
</dbReference>
<evidence type="ECO:0000256" key="7">
    <source>
        <dbReference type="ARBA" id="ARBA00023237"/>
    </source>
</evidence>
<organism evidence="10 11">
    <name type="scientific">Chryseobacterium koreense CCUG 49689</name>
    <dbReference type="NCBI Taxonomy" id="1304281"/>
    <lineage>
        <taxon>Bacteria</taxon>
        <taxon>Pseudomonadati</taxon>
        <taxon>Bacteroidota</taxon>
        <taxon>Flavobacteriia</taxon>
        <taxon>Flavobacteriales</taxon>
        <taxon>Weeksellaceae</taxon>
        <taxon>Chryseobacterium group</taxon>
        <taxon>Chryseobacterium</taxon>
    </lineage>
</organism>
<keyword evidence="5" id="KW-0812">Transmembrane</keyword>
<evidence type="ECO:0000256" key="5">
    <source>
        <dbReference type="ARBA" id="ARBA00022692"/>
    </source>
</evidence>
<proteinExistence type="inferred from homology"/>
<dbReference type="GO" id="GO:1990281">
    <property type="term" value="C:efflux pump complex"/>
    <property type="evidence" value="ECO:0007669"/>
    <property type="project" value="TreeGrafter"/>
</dbReference>
<comment type="similarity">
    <text evidence="2">Belongs to the outer membrane factor (OMF) (TC 1.B.17) family.</text>
</comment>
<sequence>MKKYLFTGFAFISFLVSQAQEIVTVSRSDLQQKITNQNLQLKIAEAEMNSASADLLMSRAMYLPNVTASYTGISTNNPLMAFGSKLNQGRVEMEDFNPSQLNNPKNIFNFATKLEVQQPIFNKDAVYQKKAGEVKVEVLKLKQERTKDYLQLELNKGYMQLQMAYKTVEVLQNARNTVLANKKVIDNYFKNGMIQKSDVLDMNVRVSEIDNQIQYAKSNVRNASDYLFFLLNENAENKVFQPGEKLEYQESILTQYPQLKADRKDLQAYEKSLQAYDYLIKSSQAKFLPKVNAFGSFEIYDKRPYEFHANGYLVGVQVAWNLFDGLKSKSEIEKYRADLKKSQQEVEQYQKQSSLELNKSYRQVLDADNKVNLTKLAWEQTAEAYRIHKNRYEQGLEKSSDLLNAESQMSKKELEHQQAIFEYNIALEYYKFLNS</sequence>
<keyword evidence="3" id="KW-0813">Transport</keyword>
<dbReference type="STRING" id="1304281.ACM44_11615"/>
<keyword evidence="4" id="KW-1134">Transmembrane beta strand</keyword>
<keyword evidence="9" id="KW-0732">Signal</keyword>
<feature type="chain" id="PRO_5005288982" evidence="9">
    <location>
        <begin position="20"/>
        <end position="435"/>
    </location>
</feature>
<evidence type="ECO:0000256" key="4">
    <source>
        <dbReference type="ARBA" id="ARBA00022452"/>
    </source>
</evidence>
<feature type="coiled-coil region" evidence="8">
    <location>
        <begin position="27"/>
        <end position="54"/>
    </location>
</feature>
<evidence type="ECO:0000256" key="8">
    <source>
        <dbReference type="SAM" id="Coils"/>
    </source>
</evidence>
<evidence type="ECO:0000256" key="3">
    <source>
        <dbReference type="ARBA" id="ARBA00022448"/>
    </source>
</evidence>
<keyword evidence="11" id="KW-1185">Reference proteome</keyword>
<evidence type="ECO:0000256" key="6">
    <source>
        <dbReference type="ARBA" id="ARBA00023136"/>
    </source>
</evidence>
<dbReference type="PATRIC" id="fig|1304281.5.peg.2492"/>
<feature type="coiled-coil region" evidence="8">
    <location>
        <begin position="332"/>
        <end position="359"/>
    </location>
</feature>
<comment type="caution">
    <text evidence="10">The sequence shown here is derived from an EMBL/GenBank/DDBJ whole genome shotgun (WGS) entry which is preliminary data.</text>
</comment>
<dbReference type="PANTHER" id="PTHR30026">
    <property type="entry name" value="OUTER MEMBRANE PROTEIN TOLC"/>
    <property type="match status" value="1"/>
</dbReference>
<dbReference type="GO" id="GO:0009279">
    <property type="term" value="C:cell outer membrane"/>
    <property type="evidence" value="ECO:0007669"/>
    <property type="project" value="UniProtKB-SubCell"/>
</dbReference>
<dbReference type="PANTHER" id="PTHR30026:SF20">
    <property type="entry name" value="OUTER MEMBRANE PROTEIN TOLC"/>
    <property type="match status" value="1"/>
</dbReference>
<keyword evidence="8" id="KW-0175">Coiled coil</keyword>
<dbReference type="Gene3D" id="1.20.1600.10">
    <property type="entry name" value="Outer membrane efflux proteins (OEP)"/>
    <property type="match status" value="1"/>
</dbReference>
<accession>A0A0J7IXR2</accession>
<dbReference type="RefSeq" id="WP_048500252.1">
    <property type="nucleotide sequence ID" value="NZ_LFNG01000016.1"/>
</dbReference>
<reference evidence="10 11" key="1">
    <citation type="journal article" date="2004" name="Int. J. Syst. Evol. Microbiol.">
        <title>Kaistella koreensis gen. nov., sp. nov., a novel member of the Chryseobacterium-Bergeyella-Riemerella branch.</title>
        <authorList>
            <person name="Kim M.K."/>
            <person name="Im W.T."/>
            <person name="Shin Y.K."/>
            <person name="Lim J.H."/>
            <person name="Kim S.H."/>
            <person name="Lee B.C."/>
            <person name="Park M.Y."/>
            <person name="Lee K.Y."/>
            <person name="Lee S.T."/>
        </authorList>
    </citation>
    <scope>NUCLEOTIDE SEQUENCE [LARGE SCALE GENOMIC DNA]</scope>
    <source>
        <strain evidence="10 11">CCUG 49689</strain>
    </source>
</reference>
<evidence type="ECO:0000313" key="10">
    <source>
        <dbReference type="EMBL" id="KMQ70606.1"/>
    </source>
</evidence>